<dbReference type="EMBL" id="UYYB01129284">
    <property type="protein sequence ID" value="VDM84318.1"/>
    <property type="molecule type" value="Genomic_DNA"/>
</dbReference>
<keyword evidence="2" id="KW-1185">Reference proteome</keyword>
<dbReference type="Proteomes" id="UP000270094">
    <property type="component" value="Unassembled WGS sequence"/>
</dbReference>
<dbReference type="AlphaFoldDB" id="A0A3P7LYW4"/>
<proteinExistence type="predicted"/>
<organism evidence="1 2">
    <name type="scientific">Strongylus vulgaris</name>
    <name type="common">Blood worm</name>
    <dbReference type="NCBI Taxonomy" id="40348"/>
    <lineage>
        <taxon>Eukaryota</taxon>
        <taxon>Metazoa</taxon>
        <taxon>Ecdysozoa</taxon>
        <taxon>Nematoda</taxon>
        <taxon>Chromadorea</taxon>
        <taxon>Rhabditida</taxon>
        <taxon>Rhabditina</taxon>
        <taxon>Rhabditomorpha</taxon>
        <taxon>Strongyloidea</taxon>
        <taxon>Strongylidae</taxon>
        <taxon>Strongylus</taxon>
    </lineage>
</organism>
<gene>
    <name evidence="1" type="ORF">SVUK_LOCUS19316</name>
</gene>
<name>A0A3P7LYW4_STRVU</name>
<dbReference type="OrthoDB" id="5819495at2759"/>
<reference evidence="1 2" key="1">
    <citation type="submission" date="2018-11" db="EMBL/GenBank/DDBJ databases">
        <authorList>
            <consortium name="Pathogen Informatics"/>
        </authorList>
    </citation>
    <scope>NUCLEOTIDE SEQUENCE [LARGE SCALE GENOMIC DNA]</scope>
</reference>
<evidence type="ECO:0000313" key="1">
    <source>
        <dbReference type="EMBL" id="VDM84318.1"/>
    </source>
</evidence>
<protein>
    <submittedName>
        <fullName evidence="1">Uncharacterized protein</fullName>
    </submittedName>
</protein>
<accession>A0A3P7LYW4</accession>
<sequence length="46" mass="5620">MTIIRIQVGEQLKMKRQRYKMDKGDRYIDCGKPKLKKQEDIDDRYS</sequence>
<evidence type="ECO:0000313" key="2">
    <source>
        <dbReference type="Proteomes" id="UP000270094"/>
    </source>
</evidence>